<keyword evidence="4" id="KW-1185">Reference proteome</keyword>
<dbReference type="AlphaFoldDB" id="A0A242CI59"/>
<feature type="transmembrane region" description="Helical" evidence="1">
    <location>
        <begin position="9"/>
        <end position="29"/>
    </location>
</feature>
<dbReference type="OrthoDB" id="2184819at2"/>
<gene>
    <name evidence="3" type="ORF">A5880_000598</name>
    <name evidence="2" type="ORF">A5880_002700</name>
</gene>
<sequence length="142" mass="16700">MKKIRPQNPVYLILCVVIPWRFINTYYVLSDDNFTISRYYARKNSTSFDRKVDTLDLKKLVKFGLPKDLGTALQEPTCHGAKGTYISQEIQFLFEDGTIISWNVRPYTKKQLRQLVALIYLRCQVTACERLQKVLRIKNTFK</sequence>
<dbReference type="STRING" id="1834181.A5880_000598"/>
<keyword evidence="1" id="KW-0812">Transmembrane</keyword>
<keyword evidence="1" id="KW-1133">Transmembrane helix</keyword>
<reference evidence="2 4" key="2">
    <citation type="submission" date="2018-07" db="EMBL/GenBank/DDBJ databases">
        <title>The Genome Sequence of Enterococcus sp. DIV0659b.</title>
        <authorList>
            <consortium name="The Broad Institute Genomics Platform"/>
            <consortium name="The Broad Institute Genomic Center for Infectious Diseases"/>
            <person name="Earl A."/>
            <person name="Manson A."/>
            <person name="Schwartman J."/>
            <person name="Gilmore M."/>
            <person name="Abouelleil A."/>
            <person name="Cao P."/>
            <person name="Chapman S."/>
            <person name="Cusick C."/>
            <person name="Shea T."/>
            <person name="Young S."/>
            <person name="Neafsey D."/>
            <person name="Nusbaum C."/>
            <person name="Birren B."/>
        </authorList>
    </citation>
    <scope>NUCLEOTIDE SEQUENCE [LARGE SCALE GENOMIC DNA]</scope>
    <source>
        <strain evidence="2 4">4G2_DIV0659</strain>
    </source>
</reference>
<dbReference type="EMBL" id="NGLE02000001">
    <property type="protein sequence ID" value="MEI5995110.1"/>
    <property type="molecule type" value="Genomic_DNA"/>
</dbReference>
<protein>
    <submittedName>
        <fullName evidence="3">Uncharacterized protein</fullName>
    </submittedName>
</protein>
<name>A0A242CI59_9ENTE</name>
<evidence type="ECO:0000256" key="1">
    <source>
        <dbReference type="SAM" id="Phobius"/>
    </source>
</evidence>
<dbReference type="RefSeq" id="WP_086329527.1">
    <property type="nucleotide sequence ID" value="NZ_NGLE02000001.1"/>
</dbReference>
<dbReference type="Proteomes" id="UP000195139">
    <property type="component" value="Unassembled WGS sequence"/>
</dbReference>
<evidence type="ECO:0000313" key="2">
    <source>
        <dbReference type="EMBL" id="MEI5995110.1"/>
    </source>
</evidence>
<keyword evidence="1" id="KW-0472">Membrane</keyword>
<proteinExistence type="predicted"/>
<dbReference type="EMBL" id="NGLE01000001">
    <property type="protein sequence ID" value="OTO09915.1"/>
    <property type="molecule type" value="Genomic_DNA"/>
</dbReference>
<reference evidence="3" key="1">
    <citation type="submission" date="2017-05" db="EMBL/GenBank/DDBJ databases">
        <title>The Genome Sequence of Enterococcus sp. 4G2_DIV0659.</title>
        <authorList>
            <consortium name="The Broad Institute Genomics Platform"/>
            <consortium name="The Broad Institute Genomic Center for Infectious Diseases"/>
            <person name="Earl A."/>
            <person name="Manson A."/>
            <person name="Schwartman J."/>
            <person name="Gilmore M."/>
            <person name="Abouelleil A."/>
            <person name="Cao P."/>
            <person name="Chapman S."/>
            <person name="Cusick C."/>
            <person name="Shea T."/>
            <person name="Young S."/>
            <person name="Neafsey D."/>
            <person name="Nusbaum C."/>
            <person name="Birren B."/>
        </authorList>
    </citation>
    <scope>NUCLEOTIDE SEQUENCE [LARGE SCALE GENOMIC DNA]</scope>
    <source>
        <strain evidence="3">4G2_DIV0659</strain>
    </source>
</reference>
<evidence type="ECO:0000313" key="3">
    <source>
        <dbReference type="EMBL" id="OTO09915.1"/>
    </source>
</evidence>
<accession>A0A242CI59</accession>
<comment type="caution">
    <text evidence="3">The sequence shown here is derived from an EMBL/GenBank/DDBJ whole genome shotgun (WGS) entry which is preliminary data.</text>
</comment>
<evidence type="ECO:0000313" key="4">
    <source>
        <dbReference type="Proteomes" id="UP000195139"/>
    </source>
</evidence>
<organism evidence="3">
    <name type="scientific">Candidatus Enterococcus mansonii</name>
    <dbReference type="NCBI Taxonomy" id="1834181"/>
    <lineage>
        <taxon>Bacteria</taxon>
        <taxon>Bacillati</taxon>
        <taxon>Bacillota</taxon>
        <taxon>Bacilli</taxon>
        <taxon>Lactobacillales</taxon>
        <taxon>Enterococcaceae</taxon>
        <taxon>Enterococcus</taxon>
    </lineage>
</organism>